<name>A0A1D2V849_9ASCO</name>
<dbReference type="RefSeq" id="XP_020044109.1">
    <property type="nucleotide sequence ID" value="XM_020188682.1"/>
</dbReference>
<organism evidence="1 2">
    <name type="scientific">Ascoidea rubescens DSM 1968</name>
    <dbReference type="NCBI Taxonomy" id="1344418"/>
    <lineage>
        <taxon>Eukaryota</taxon>
        <taxon>Fungi</taxon>
        <taxon>Dikarya</taxon>
        <taxon>Ascomycota</taxon>
        <taxon>Saccharomycotina</taxon>
        <taxon>Saccharomycetes</taxon>
        <taxon>Ascoideaceae</taxon>
        <taxon>Ascoidea</taxon>
    </lineage>
</organism>
<dbReference type="Proteomes" id="UP000095038">
    <property type="component" value="Unassembled WGS sequence"/>
</dbReference>
<evidence type="ECO:0000313" key="2">
    <source>
        <dbReference type="Proteomes" id="UP000095038"/>
    </source>
</evidence>
<dbReference type="AlphaFoldDB" id="A0A1D2V849"/>
<dbReference type="EMBL" id="KV454520">
    <property type="protein sequence ID" value="ODV57802.1"/>
    <property type="molecule type" value="Genomic_DNA"/>
</dbReference>
<gene>
    <name evidence="1" type="ORF">ASCRUDRAFT_10747</name>
</gene>
<dbReference type="GeneID" id="30962318"/>
<proteinExistence type="predicted"/>
<keyword evidence="2" id="KW-1185">Reference proteome</keyword>
<sequence>MNINAQILKSNIIQKKLYQWLTRILLFVFKMLTKIKNQFVQNNFSKLNSSEKEVLESQIFFYLVNINFSSVFLKLT</sequence>
<evidence type="ECO:0000313" key="1">
    <source>
        <dbReference type="EMBL" id="ODV57802.1"/>
    </source>
</evidence>
<dbReference type="InParanoid" id="A0A1D2V849"/>
<reference evidence="2" key="1">
    <citation type="submission" date="2016-05" db="EMBL/GenBank/DDBJ databases">
        <title>Comparative genomics of biotechnologically important yeasts.</title>
        <authorList>
            <consortium name="DOE Joint Genome Institute"/>
            <person name="Riley R."/>
            <person name="Haridas S."/>
            <person name="Wolfe K.H."/>
            <person name="Lopes M.R."/>
            <person name="Hittinger C.T."/>
            <person name="Goker M."/>
            <person name="Salamov A."/>
            <person name="Wisecaver J."/>
            <person name="Long T.M."/>
            <person name="Aerts A.L."/>
            <person name="Barry K."/>
            <person name="Choi C."/>
            <person name="Clum A."/>
            <person name="Coughlan A.Y."/>
            <person name="Deshpande S."/>
            <person name="Douglass A.P."/>
            <person name="Hanson S.J."/>
            <person name="Klenk H.-P."/>
            <person name="Labutti K."/>
            <person name="Lapidus A."/>
            <person name="Lindquist E."/>
            <person name="Lipzen A."/>
            <person name="Meier-Kolthoff J.P."/>
            <person name="Ohm R.A."/>
            <person name="Otillar R.P."/>
            <person name="Pangilinan J."/>
            <person name="Peng Y."/>
            <person name="Rokas A."/>
            <person name="Rosa C.A."/>
            <person name="Scheuner C."/>
            <person name="Sibirny A.A."/>
            <person name="Slot J.C."/>
            <person name="Stielow J.B."/>
            <person name="Sun H."/>
            <person name="Kurtzman C.P."/>
            <person name="Blackwell M."/>
            <person name="Grigoriev I.V."/>
            <person name="Jeffries T.W."/>
        </authorList>
    </citation>
    <scope>NUCLEOTIDE SEQUENCE [LARGE SCALE GENOMIC DNA]</scope>
    <source>
        <strain evidence="2">DSM 1968</strain>
    </source>
</reference>
<accession>A0A1D2V849</accession>
<protein>
    <submittedName>
        <fullName evidence="1">Uncharacterized protein</fullName>
    </submittedName>
</protein>